<evidence type="ECO:0000313" key="6">
    <source>
        <dbReference type="Proteomes" id="UP000018208"/>
    </source>
</evidence>
<name>V6LMI8_9EUKA</name>
<comment type="catalytic activity">
    <reaction evidence="1">
        <text>Thiol-dependent hydrolysis of ester, thioester, amide, peptide and isopeptide bonds formed by the C-terminal Gly of ubiquitin (a 76-residue protein attached to proteins as an intracellular targeting signal).</text>
        <dbReference type="EC" id="3.4.19.12"/>
    </reaction>
</comment>
<dbReference type="SUPFAM" id="SSF54001">
    <property type="entry name" value="Cysteine proteinases"/>
    <property type="match status" value="1"/>
</dbReference>
<organism evidence="4">
    <name type="scientific">Spironucleus salmonicida</name>
    <dbReference type="NCBI Taxonomy" id="348837"/>
    <lineage>
        <taxon>Eukaryota</taxon>
        <taxon>Metamonada</taxon>
        <taxon>Diplomonadida</taxon>
        <taxon>Hexamitidae</taxon>
        <taxon>Hexamitinae</taxon>
        <taxon>Spironucleus</taxon>
    </lineage>
</organism>
<dbReference type="GO" id="GO:0006508">
    <property type="term" value="P:proteolysis"/>
    <property type="evidence" value="ECO:0007669"/>
    <property type="project" value="UniProtKB-KW"/>
</dbReference>
<accession>V6LMI8</accession>
<dbReference type="SUPFAM" id="SSF54236">
    <property type="entry name" value="Ubiquitin-like"/>
    <property type="match status" value="1"/>
</dbReference>
<feature type="domain" description="USP" evidence="3">
    <location>
        <begin position="105"/>
        <end position="382"/>
    </location>
</feature>
<proteinExistence type="inferred from homology"/>
<dbReference type="PROSITE" id="PS00972">
    <property type="entry name" value="USP_1"/>
    <property type="match status" value="1"/>
</dbReference>
<keyword evidence="1" id="KW-0833">Ubl conjugation pathway</keyword>
<dbReference type="InterPro" id="IPR018200">
    <property type="entry name" value="USP_CS"/>
</dbReference>
<dbReference type="VEuPathDB" id="GiardiaDB:SS50377_24546"/>
<dbReference type="PROSITE" id="PS50053">
    <property type="entry name" value="UBIQUITIN_2"/>
    <property type="match status" value="1"/>
</dbReference>
<keyword evidence="6" id="KW-1185">Reference proteome</keyword>
<dbReference type="InterPro" id="IPR038765">
    <property type="entry name" value="Papain-like_cys_pep_sf"/>
</dbReference>
<dbReference type="EMBL" id="KI546085">
    <property type="protein sequence ID" value="EST45912.1"/>
    <property type="molecule type" value="Genomic_DNA"/>
</dbReference>
<dbReference type="Gene3D" id="3.90.70.10">
    <property type="entry name" value="Cysteine proteinases"/>
    <property type="match status" value="1"/>
</dbReference>
<dbReference type="InterPro" id="IPR001394">
    <property type="entry name" value="Peptidase_C19_UCH"/>
</dbReference>
<dbReference type="Proteomes" id="UP000018208">
    <property type="component" value="Unassembled WGS sequence"/>
</dbReference>
<reference evidence="5" key="2">
    <citation type="submission" date="2020-12" db="EMBL/GenBank/DDBJ databases">
        <title>New Spironucleus salmonicida genome in near-complete chromosomes.</title>
        <authorList>
            <person name="Xu F."/>
            <person name="Kurt Z."/>
            <person name="Jimenez-Gonzalez A."/>
            <person name="Astvaldsson A."/>
            <person name="Andersson J.O."/>
            <person name="Svard S.G."/>
        </authorList>
    </citation>
    <scope>NUCLEOTIDE SEQUENCE</scope>
    <source>
        <strain evidence="5">ATCC 50377</strain>
    </source>
</reference>
<keyword evidence="1 4" id="KW-0378">Hydrolase</keyword>
<dbReference type="GO" id="GO:0005634">
    <property type="term" value="C:nucleus"/>
    <property type="evidence" value="ECO:0007669"/>
    <property type="project" value="TreeGrafter"/>
</dbReference>
<keyword evidence="1" id="KW-0788">Thiol protease</keyword>
<dbReference type="EMBL" id="AUWU02000004">
    <property type="protein sequence ID" value="KAH0574588.1"/>
    <property type="molecule type" value="Genomic_DNA"/>
</dbReference>
<dbReference type="Gene3D" id="3.10.20.90">
    <property type="entry name" value="Phosphatidylinositol 3-kinase Catalytic Subunit, Chain A, domain 1"/>
    <property type="match status" value="1"/>
</dbReference>
<dbReference type="EC" id="3.4.19.12" evidence="1"/>
<dbReference type="InterPro" id="IPR029071">
    <property type="entry name" value="Ubiquitin-like_domsf"/>
</dbReference>
<feature type="domain" description="Ubiquitin-like" evidence="2">
    <location>
        <begin position="2"/>
        <end position="80"/>
    </location>
</feature>
<evidence type="ECO:0000259" key="3">
    <source>
        <dbReference type="PROSITE" id="PS50235"/>
    </source>
</evidence>
<dbReference type="Pfam" id="PF00443">
    <property type="entry name" value="UCH"/>
    <property type="match status" value="1"/>
</dbReference>
<dbReference type="InterPro" id="IPR028889">
    <property type="entry name" value="USP"/>
</dbReference>
<protein>
    <recommendedName>
        <fullName evidence="1">Ubiquitin carboxyl-terminal hydrolase</fullName>
        <ecNumber evidence="1">3.4.19.12</ecNumber>
    </recommendedName>
</protein>
<dbReference type="PROSITE" id="PS50235">
    <property type="entry name" value="USP_3"/>
    <property type="match status" value="1"/>
</dbReference>
<evidence type="ECO:0000313" key="5">
    <source>
        <dbReference type="EMBL" id="KAH0574588.1"/>
    </source>
</evidence>
<dbReference type="GO" id="GO:0005829">
    <property type="term" value="C:cytosol"/>
    <property type="evidence" value="ECO:0007669"/>
    <property type="project" value="TreeGrafter"/>
</dbReference>
<dbReference type="InterPro" id="IPR000626">
    <property type="entry name" value="Ubiquitin-like_dom"/>
</dbReference>
<gene>
    <name evidence="4" type="ORF">SS50377_13888</name>
    <name evidence="5" type="ORF">SS50377_24546</name>
</gene>
<dbReference type="PROSITE" id="PS00973">
    <property type="entry name" value="USP_2"/>
    <property type="match status" value="1"/>
</dbReference>
<comment type="similarity">
    <text evidence="1">Belongs to the peptidase C19 family.</text>
</comment>
<reference evidence="4 5" key="1">
    <citation type="journal article" date="2014" name="PLoS Genet.">
        <title>The Genome of Spironucleus salmonicida Highlights a Fish Pathogen Adapted to Fluctuating Environments.</title>
        <authorList>
            <person name="Xu F."/>
            <person name="Jerlstrom-Hultqvist J."/>
            <person name="Einarsson E."/>
            <person name="Astvaldsson A."/>
            <person name="Svard S.G."/>
            <person name="Andersson J.O."/>
        </authorList>
    </citation>
    <scope>NUCLEOTIDE SEQUENCE</scope>
    <source>
        <strain evidence="5">ATCC 50377</strain>
    </source>
</reference>
<evidence type="ECO:0000259" key="2">
    <source>
        <dbReference type="PROSITE" id="PS50053"/>
    </source>
</evidence>
<dbReference type="AlphaFoldDB" id="V6LMI8"/>
<sequence length="386" mass="42162">MSDINLKVFFKNNPFDITISSDETVETLAVMLSSISELDIEYQILISETSPSPLQLQDTLASYNIQNGSKLILLGNAQSAADPAQKLTANQLENVRRSMYKNRPVGMSNDGNLCYLASAVQVLTAISPLAGGLAEARDSGSTLAAAVCKTIKQLGARETVQQTAPLGDSLRGKHPQFALGKQQDAQEALFLIERELEDDLNLAAKGVGFAAQLSGFLETRKLNELFECQFGEEKETFLRVPVKAMNTVEETISAMLGDKLFGRLPGILQIQLMRFAQSGETLQKITRKIAFAPEMSMQEFCGPDCTVTSFNPAQPLYHLKAVICHKGLSVDGGHYITYAKHGKVWYQFDDAIVQQVDEITVLATAGSAGEGFTAYVLIYCVEELMI</sequence>
<dbReference type="GO" id="GO:0004843">
    <property type="term" value="F:cysteine-type deubiquitinase activity"/>
    <property type="evidence" value="ECO:0007669"/>
    <property type="project" value="UniProtKB-UniRule"/>
</dbReference>
<dbReference type="GO" id="GO:0016579">
    <property type="term" value="P:protein deubiquitination"/>
    <property type="evidence" value="ECO:0007669"/>
    <property type="project" value="InterPro"/>
</dbReference>
<dbReference type="CDD" id="cd02257">
    <property type="entry name" value="Peptidase_C19"/>
    <property type="match status" value="1"/>
</dbReference>
<dbReference type="OrthoDB" id="333239at2759"/>
<dbReference type="InterPro" id="IPR050164">
    <property type="entry name" value="Peptidase_C19"/>
</dbReference>
<keyword evidence="1" id="KW-0645">Protease</keyword>
<dbReference type="CDD" id="cd17039">
    <property type="entry name" value="Ubl_ubiquitin_like"/>
    <property type="match status" value="1"/>
</dbReference>
<evidence type="ECO:0000313" key="4">
    <source>
        <dbReference type="EMBL" id="EST45912.1"/>
    </source>
</evidence>
<evidence type="ECO:0000256" key="1">
    <source>
        <dbReference type="RuleBase" id="RU366025"/>
    </source>
</evidence>
<dbReference type="PANTHER" id="PTHR24006">
    <property type="entry name" value="UBIQUITIN CARBOXYL-TERMINAL HYDROLASE"/>
    <property type="match status" value="1"/>
</dbReference>